<keyword evidence="2 5" id="KW-0689">Ribosomal protein</keyword>
<sequence length="295" mass="32596">MTDTTVSAPVPAADTMQAVTPAAGEFPLPLRSLLDAGVHFGHQTKRWNPKMRPFIYGARNGIHIIDLDQTTRLFKRAYDFLTDAVGRGGHVLFVGTKRQAQDIVQEEARRSGMYFVTNRWLGGTLTNFRTIKQGLDRLRTLERMREDGTYEQLLKKEVVRLEKERERLEKYLGGLKGMGSLPAAIFVIDPHQESIAISEARKLNVPVVAITDTNCDPDLVDFVIPGNDDAIRSIRLITARVADACVEGAQRRKDHSEGAHGSQPPAGGGRGQRDEINVYQGGRGGRGGPRQQQAS</sequence>
<dbReference type="HAMAP" id="MF_00291_B">
    <property type="entry name" value="Ribosomal_uS2_B"/>
    <property type="match status" value="1"/>
</dbReference>
<dbReference type="PROSITE" id="PS00963">
    <property type="entry name" value="RIBOSOMAL_S2_2"/>
    <property type="match status" value="1"/>
</dbReference>
<dbReference type="Pfam" id="PF00318">
    <property type="entry name" value="Ribosomal_S2"/>
    <property type="match status" value="1"/>
</dbReference>
<dbReference type="PANTHER" id="PTHR12534:SF0">
    <property type="entry name" value="SMALL RIBOSOMAL SUBUNIT PROTEIN US2M"/>
    <property type="match status" value="1"/>
</dbReference>
<feature type="region of interest" description="Disordered" evidence="7">
    <location>
        <begin position="248"/>
        <end position="295"/>
    </location>
</feature>
<evidence type="ECO:0000256" key="5">
    <source>
        <dbReference type="HAMAP-Rule" id="MF_00291"/>
    </source>
</evidence>
<evidence type="ECO:0000256" key="1">
    <source>
        <dbReference type="ARBA" id="ARBA00006242"/>
    </source>
</evidence>
<dbReference type="RefSeq" id="WP_275937418.1">
    <property type="nucleotide sequence ID" value="NZ_CP012673.1"/>
</dbReference>
<evidence type="ECO:0000313" key="8">
    <source>
        <dbReference type="EMBL" id="AUX42183.1"/>
    </source>
</evidence>
<dbReference type="NCBIfam" id="TIGR01011">
    <property type="entry name" value="rpsB_bact"/>
    <property type="match status" value="1"/>
</dbReference>
<organism evidence="8 9">
    <name type="scientific">Sorangium cellulosum</name>
    <name type="common">Polyangium cellulosum</name>
    <dbReference type="NCBI Taxonomy" id="56"/>
    <lineage>
        <taxon>Bacteria</taxon>
        <taxon>Pseudomonadati</taxon>
        <taxon>Myxococcota</taxon>
        <taxon>Polyangia</taxon>
        <taxon>Polyangiales</taxon>
        <taxon>Polyangiaceae</taxon>
        <taxon>Sorangium</taxon>
    </lineage>
</organism>
<reference evidence="8 9" key="1">
    <citation type="submission" date="2015-09" db="EMBL/GenBank/DDBJ databases">
        <title>Sorangium comparison.</title>
        <authorList>
            <person name="Zaburannyi N."/>
            <person name="Bunk B."/>
            <person name="Overmann J."/>
            <person name="Mueller R."/>
        </authorList>
    </citation>
    <scope>NUCLEOTIDE SEQUENCE [LARGE SCALE GENOMIC DNA]</scope>
    <source>
        <strain evidence="8 9">So ce26</strain>
    </source>
</reference>
<dbReference type="InterPro" id="IPR005706">
    <property type="entry name" value="Ribosomal_uS2_bac/mit/plastid"/>
</dbReference>
<proteinExistence type="inferred from homology"/>
<gene>
    <name evidence="5 8" type="primary">rpsB</name>
    <name evidence="8" type="ORF">SOCE26_036100</name>
</gene>
<dbReference type="FunFam" id="1.10.287.610:FF:000001">
    <property type="entry name" value="30S ribosomal protein S2"/>
    <property type="match status" value="1"/>
</dbReference>
<dbReference type="InterPro" id="IPR023591">
    <property type="entry name" value="Ribosomal_uS2_flav_dom_sf"/>
</dbReference>
<dbReference type="CDD" id="cd01425">
    <property type="entry name" value="RPS2"/>
    <property type="match status" value="1"/>
</dbReference>
<dbReference type="GO" id="GO:0006412">
    <property type="term" value="P:translation"/>
    <property type="evidence" value="ECO:0007669"/>
    <property type="project" value="UniProtKB-UniRule"/>
</dbReference>
<evidence type="ECO:0000256" key="3">
    <source>
        <dbReference type="ARBA" id="ARBA00023274"/>
    </source>
</evidence>
<dbReference type="SUPFAM" id="SSF52313">
    <property type="entry name" value="Ribosomal protein S2"/>
    <property type="match status" value="1"/>
</dbReference>
<dbReference type="PRINTS" id="PR00395">
    <property type="entry name" value="RIBOSOMALS2"/>
</dbReference>
<dbReference type="PROSITE" id="PS00962">
    <property type="entry name" value="RIBOSOMAL_S2_1"/>
    <property type="match status" value="1"/>
</dbReference>
<dbReference type="InterPro" id="IPR018130">
    <property type="entry name" value="Ribosomal_uS2_CS"/>
</dbReference>
<evidence type="ECO:0000256" key="4">
    <source>
        <dbReference type="ARBA" id="ARBA00035256"/>
    </source>
</evidence>
<evidence type="ECO:0000256" key="6">
    <source>
        <dbReference type="RuleBase" id="RU003631"/>
    </source>
</evidence>
<dbReference type="GO" id="GO:0003735">
    <property type="term" value="F:structural constituent of ribosome"/>
    <property type="evidence" value="ECO:0007669"/>
    <property type="project" value="InterPro"/>
</dbReference>
<evidence type="ECO:0000313" key="9">
    <source>
        <dbReference type="Proteomes" id="UP000238348"/>
    </source>
</evidence>
<evidence type="ECO:0000256" key="7">
    <source>
        <dbReference type="SAM" id="MobiDB-lite"/>
    </source>
</evidence>
<dbReference type="EMBL" id="CP012673">
    <property type="protein sequence ID" value="AUX42183.1"/>
    <property type="molecule type" value="Genomic_DNA"/>
</dbReference>
<dbReference type="AlphaFoldDB" id="A0A2L0ESA7"/>
<keyword evidence="3 5" id="KW-0687">Ribonucleoprotein</keyword>
<dbReference type="InterPro" id="IPR001865">
    <property type="entry name" value="Ribosomal_uS2"/>
</dbReference>
<name>A0A2L0ESA7_SORCE</name>
<comment type="similarity">
    <text evidence="1 5 6">Belongs to the universal ribosomal protein uS2 family.</text>
</comment>
<dbReference type="PANTHER" id="PTHR12534">
    <property type="entry name" value="30S RIBOSOMAL PROTEIN S2 PROKARYOTIC AND ORGANELLAR"/>
    <property type="match status" value="1"/>
</dbReference>
<accession>A0A2L0ESA7</accession>
<dbReference type="GO" id="GO:0022627">
    <property type="term" value="C:cytosolic small ribosomal subunit"/>
    <property type="evidence" value="ECO:0007669"/>
    <property type="project" value="TreeGrafter"/>
</dbReference>
<protein>
    <recommendedName>
        <fullName evidence="4 5">Small ribosomal subunit protein uS2</fullName>
    </recommendedName>
</protein>
<dbReference type="Gene3D" id="3.40.50.10490">
    <property type="entry name" value="Glucose-6-phosphate isomerase like protein, domain 1"/>
    <property type="match status" value="1"/>
</dbReference>
<dbReference type="Gene3D" id="1.10.287.610">
    <property type="entry name" value="Helix hairpin bin"/>
    <property type="match status" value="1"/>
</dbReference>
<feature type="compositionally biased region" description="Basic and acidic residues" evidence="7">
    <location>
        <begin position="249"/>
        <end position="258"/>
    </location>
</feature>
<dbReference type="Proteomes" id="UP000238348">
    <property type="component" value="Chromosome"/>
</dbReference>
<evidence type="ECO:0000256" key="2">
    <source>
        <dbReference type="ARBA" id="ARBA00022980"/>
    </source>
</evidence>